<name>A0A9D7SHL7_9BACT</name>
<reference evidence="1" key="1">
    <citation type="submission" date="2020-10" db="EMBL/GenBank/DDBJ databases">
        <title>Connecting structure to function with the recovery of over 1000 high-quality activated sludge metagenome-assembled genomes encoding full-length rRNA genes using long-read sequencing.</title>
        <authorList>
            <person name="Singleton C.M."/>
            <person name="Petriglieri F."/>
            <person name="Kristensen J.M."/>
            <person name="Kirkegaard R.H."/>
            <person name="Michaelsen T.Y."/>
            <person name="Andersen M.H."/>
            <person name="Karst S.M."/>
            <person name="Dueholm M.S."/>
            <person name="Nielsen P.H."/>
            <person name="Albertsen M."/>
        </authorList>
    </citation>
    <scope>NUCLEOTIDE SEQUENCE</scope>
    <source>
        <strain evidence="1">Skiv_18-Q3-R9-52_MAXAC.067</strain>
    </source>
</reference>
<evidence type="ECO:0008006" key="3">
    <source>
        <dbReference type="Google" id="ProtNLM"/>
    </source>
</evidence>
<proteinExistence type="predicted"/>
<dbReference type="EMBL" id="JADKIO010000006">
    <property type="protein sequence ID" value="MBK9796694.1"/>
    <property type="molecule type" value="Genomic_DNA"/>
</dbReference>
<organism evidence="1 2">
    <name type="scientific">Candidatus Geothrix skivensis</name>
    <dbReference type="NCBI Taxonomy" id="2954439"/>
    <lineage>
        <taxon>Bacteria</taxon>
        <taxon>Pseudomonadati</taxon>
        <taxon>Acidobacteriota</taxon>
        <taxon>Holophagae</taxon>
        <taxon>Holophagales</taxon>
        <taxon>Holophagaceae</taxon>
        <taxon>Geothrix</taxon>
    </lineage>
</organism>
<gene>
    <name evidence="1" type="ORF">IPP58_09385</name>
</gene>
<accession>A0A9D7SHL7</accession>
<evidence type="ECO:0000313" key="1">
    <source>
        <dbReference type="EMBL" id="MBK9796694.1"/>
    </source>
</evidence>
<dbReference type="AlphaFoldDB" id="A0A9D7SHL7"/>
<evidence type="ECO:0000313" key="2">
    <source>
        <dbReference type="Proteomes" id="UP000886657"/>
    </source>
</evidence>
<protein>
    <recommendedName>
        <fullName evidence="3">DUF4177 domain-containing protein</fullName>
    </recommendedName>
</protein>
<dbReference type="Proteomes" id="UP000886657">
    <property type="component" value="Unassembled WGS sequence"/>
</dbReference>
<sequence length="65" mass="7427">MTRHTYRALQIPLDHKHPHPPQIEAALNEQGRLGWRVASLELAPRLAVHESCVWALLERELPSEG</sequence>
<comment type="caution">
    <text evidence="1">The sequence shown here is derived from an EMBL/GenBank/DDBJ whole genome shotgun (WGS) entry which is preliminary data.</text>
</comment>